<protein>
    <recommendedName>
        <fullName evidence="3">DUF3368 domain-containing protein</fullName>
    </recommendedName>
</protein>
<evidence type="ECO:0000313" key="1">
    <source>
        <dbReference type="EMBL" id="BAM07070.1"/>
    </source>
</evidence>
<keyword evidence="2" id="KW-1185">Reference proteome</keyword>
<evidence type="ECO:0000313" key="2">
    <source>
        <dbReference type="Proteomes" id="UP000007382"/>
    </source>
</evidence>
<name>I0IP71_LEPFC</name>
<dbReference type="AlphaFoldDB" id="I0IP71"/>
<dbReference type="SUPFAM" id="SSF88723">
    <property type="entry name" value="PIN domain-like"/>
    <property type="match status" value="1"/>
</dbReference>
<sequence>MLLLISDANILIDIEIGGLIAPMFRLEYQFAVPDILFYEELDGQHAHLLDMGLQPKELDEAMVARVSEFATKYPRPGRNDLFALVLAASEQCPLLTKDKNLKAAAESENVEVRGTLWLVNKMVQSGKITVHVARNAYQIMRAHGRRLPWNVAEEMLAELETTHQVQ</sequence>
<reference evidence="2" key="2">
    <citation type="submission" date="2012-03" db="EMBL/GenBank/DDBJ databases">
        <title>The complete genome sequence of the pioneer microbe on fresh volcanic deposit, Leptospirillum ferrooxidans strain C2-3.</title>
        <authorList>
            <person name="Fujimura R."/>
            <person name="Sato Y."/>
            <person name="Nishizawa T."/>
            <person name="Nanba K."/>
            <person name="Oshima K."/>
            <person name="Hattori M."/>
            <person name="Kamijo T."/>
            <person name="Ohta H."/>
        </authorList>
    </citation>
    <scope>NUCLEOTIDE SEQUENCE [LARGE SCALE GENOMIC DNA]</scope>
    <source>
        <strain evidence="2">C2-3</strain>
    </source>
</reference>
<organism evidence="1 2">
    <name type="scientific">Leptospirillum ferrooxidans (strain C2-3)</name>
    <dbReference type="NCBI Taxonomy" id="1162668"/>
    <lineage>
        <taxon>Bacteria</taxon>
        <taxon>Pseudomonadati</taxon>
        <taxon>Nitrospirota</taxon>
        <taxon>Nitrospiria</taxon>
        <taxon>Nitrospirales</taxon>
        <taxon>Nitrospiraceae</taxon>
        <taxon>Leptospirillum</taxon>
    </lineage>
</organism>
<dbReference type="eggNOG" id="COG1412">
    <property type="taxonomic scope" value="Bacteria"/>
</dbReference>
<accession>I0IP71</accession>
<dbReference type="EMBL" id="AP012342">
    <property type="protein sequence ID" value="BAM07070.1"/>
    <property type="molecule type" value="Genomic_DNA"/>
</dbReference>
<dbReference type="HOGENOM" id="CLU_131358_1_0_0"/>
<gene>
    <name evidence="1" type="ordered locus">LFE_1387</name>
</gene>
<reference evidence="1 2" key="1">
    <citation type="journal article" date="2012" name="J. Bacteriol.">
        <title>Complete Genome Sequence of Leptospirillum ferrooxidans Strain C2-3, Isolated from a Fresh Volcanic Ash Deposit on the Island of Miyake, Japan.</title>
        <authorList>
            <person name="Fujimura R."/>
            <person name="Sato Y."/>
            <person name="Nishizawa T."/>
            <person name="Oshima K."/>
            <person name="Kim S.-W."/>
            <person name="Hattori M."/>
            <person name="Kamijo T."/>
            <person name="Ohta H."/>
        </authorList>
    </citation>
    <scope>NUCLEOTIDE SEQUENCE [LARGE SCALE GENOMIC DNA]</scope>
    <source>
        <strain evidence="1 2">C2-3</strain>
    </source>
</reference>
<dbReference type="Proteomes" id="UP000007382">
    <property type="component" value="Chromosome"/>
</dbReference>
<dbReference type="KEGG" id="lfc:LFE_1387"/>
<evidence type="ECO:0008006" key="3">
    <source>
        <dbReference type="Google" id="ProtNLM"/>
    </source>
</evidence>
<dbReference type="Pfam" id="PF11848">
    <property type="entry name" value="DUF3368"/>
    <property type="match status" value="1"/>
</dbReference>
<dbReference type="CDD" id="cd18685">
    <property type="entry name" value="PIN_VapC-like"/>
    <property type="match status" value="1"/>
</dbReference>
<dbReference type="OrthoDB" id="7359859at2"/>
<dbReference type="InterPro" id="IPR029060">
    <property type="entry name" value="PIN-like_dom_sf"/>
</dbReference>
<dbReference type="InterPro" id="IPR021799">
    <property type="entry name" value="PIN-like_prokaryotic"/>
</dbReference>
<proteinExistence type="predicted"/>
<dbReference type="RefSeq" id="WP_014449558.1">
    <property type="nucleotide sequence ID" value="NC_017094.1"/>
</dbReference>